<keyword evidence="7 8" id="KW-0727">SH2 domain</keyword>
<dbReference type="InterPro" id="IPR013625">
    <property type="entry name" value="PTB"/>
</dbReference>
<dbReference type="Pfam" id="PF00017">
    <property type="entry name" value="SH2"/>
    <property type="match status" value="1"/>
</dbReference>
<feature type="region of interest" description="Disordered" evidence="9">
    <location>
        <begin position="836"/>
        <end position="882"/>
    </location>
</feature>
<feature type="region of interest" description="Disordered" evidence="9">
    <location>
        <begin position="1251"/>
        <end position="1274"/>
    </location>
</feature>
<evidence type="ECO:0000256" key="7">
    <source>
        <dbReference type="ARBA" id="ARBA00022999"/>
    </source>
</evidence>
<feature type="compositionally biased region" description="Low complexity" evidence="9">
    <location>
        <begin position="559"/>
        <end position="584"/>
    </location>
</feature>
<dbReference type="Pfam" id="PF08416">
    <property type="entry name" value="PTB"/>
    <property type="match status" value="1"/>
</dbReference>
<dbReference type="PANTHER" id="PTHR45734">
    <property type="entry name" value="TENSIN"/>
    <property type="match status" value="1"/>
</dbReference>
<feature type="compositionally biased region" description="Polar residues" evidence="9">
    <location>
        <begin position="587"/>
        <end position="596"/>
    </location>
</feature>
<evidence type="ECO:0000256" key="1">
    <source>
        <dbReference type="ARBA" id="ARBA00004282"/>
    </source>
</evidence>
<dbReference type="InterPro" id="IPR029023">
    <property type="entry name" value="Tensin_phosphatase"/>
</dbReference>
<dbReference type="InterPro" id="IPR033929">
    <property type="entry name" value="Tensin_PTB"/>
</dbReference>
<evidence type="ECO:0000256" key="4">
    <source>
        <dbReference type="ARBA" id="ARBA00022801"/>
    </source>
</evidence>
<feature type="region of interest" description="Disordered" evidence="9">
    <location>
        <begin position="928"/>
        <end position="958"/>
    </location>
</feature>
<dbReference type="CDD" id="cd01213">
    <property type="entry name" value="PTB_tensin"/>
    <property type="match status" value="1"/>
</dbReference>
<comment type="subcellular location">
    <subcellularLocation>
        <location evidence="1">Cell junction</location>
    </subcellularLocation>
</comment>
<dbReference type="SUPFAM" id="SSF50729">
    <property type="entry name" value="PH domain-like"/>
    <property type="match status" value="1"/>
</dbReference>
<feature type="compositionally biased region" description="Basic and acidic residues" evidence="9">
    <location>
        <begin position="1541"/>
        <end position="1551"/>
    </location>
</feature>
<feature type="compositionally biased region" description="Polar residues" evidence="9">
    <location>
        <begin position="545"/>
        <end position="558"/>
    </location>
</feature>
<evidence type="ECO:0000256" key="9">
    <source>
        <dbReference type="SAM" id="MobiDB-lite"/>
    </source>
</evidence>
<gene>
    <name evidence="13" type="ORF">niasHS_007201</name>
</gene>
<evidence type="ECO:0000259" key="12">
    <source>
        <dbReference type="PROSITE" id="PS51182"/>
    </source>
</evidence>
<feature type="compositionally biased region" description="Polar residues" evidence="9">
    <location>
        <begin position="1256"/>
        <end position="1266"/>
    </location>
</feature>
<feature type="compositionally biased region" description="Basic and acidic residues" evidence="9">
    <location>
        <begin position="1516"/>
        <end position="1532"/>
    </location>
</feature>
<feature type="compositionally biased region" description="Basic and acidic residues" evidence="9">
    <location>
        <begin position="484"/>
        <end position="500"/>
    </location>
</feature>
<feature type="compositionally biased region" description="Polar residues" evidence="9">
    <location>
        <begin position="1504"/>
        <end position="1513"/>
    </location>
</feature>
<dbReference type="GO" id="GO:0004721">
    <property type="term" value="F:phosphoprotein phosphatase activity"/>
    <property type="evidence" value="ECO:0007669"/>
    <property type="project" value="UniProtKB-KW"/>
</dbReference>
<evidence type="ECO:0000256" key="5">
    <source>
        <dbReference type="ARBA" id="ARBA00022912"/>
    </source>
</evidence>
<dbReference type="Gene3D" id="3.90.190.10">
    <property type="entry name" value="Protein tyrosine phosphatase superfamily"/>
    <property type="match status" value="1"/>
</dbReference>
<dbReference type="InterPro" id="IPR011993">
    <property type="entry name" value="PH-like_dom_sf"/>
</dbReference>
<dbReference type="SUPFAM" id="SSF55550">
    <property type="entry name" value="SH2 domain"/>
    <property type="match status" value="1"/>
</dbReference>
<dbReference type="Pfam" id="PF10409">
    <property type="entry name" value="PTEN_C2"/>
    <property type="match status" value="1"/>
</dbReference>
<feature type="compositionally biased region" description="Low complexity" evidence="9">
    <location>
        <begin position="58"/>
        <end position="71"/>
    </location>
</feature>
<feature type="compositionally biased region" description="Basic and acidic residues" evidence="9">
    <location>
        <begin position="928"/>
        <end position="939"/>
    </location>
</feature>
<dbReference type="InterPro" id="IPR051484">
    <property type="entry name" value="Tensin_PTEN_phosphatase"/>
</dbReference>
<feature type="region of interest" description="Disordered" evidence="9">
    <location>
        <begin position="1080"/>
        <end position="1103"/>
    </location>
</feature>
<protein>
    <recommendedName>
        <fullName evidence="15">Phosphatidylinositol-3,4,5-trisphosphate 3-phosphatase</fullName>
    </recommendedName>
</protein>
<name>A0ABD2JJN6_HETSC</name>
<accession>A0ABD2JJN6</accession>
<evidence type="ECO:0000259" key="10">
    <source>
        <dbReference type="PROSITE" id="PS50001"/>
    </source>
</evidence>
<feature type="domain" description="Phosphatase tensin-type" evidence="11">
    <location>
        <begin position="119"/>
        <end position="292"/>
    </location>
</feature>
<dbReference type="InterPro" id="IPR014020">
    <property type="entry name" value="Tensin_C2-dom"/>
</dbReference>
<evidence type="ECO:0000259" key="11">
    <source>
        <dbReference type="PROSITE" id="PS51181"/>
    </source>
</evidence>
<feature type="region of interest" description="Disordered" evidence="9">
    <location>
        <begin position="1030"/>
        <end position="1050"/>
    </location>
</feature>
<dbReference type="Gene3D" id="2.60.40.1110">
    <property type="match status" value="1"/>
</dbReference>
<evidence type="ECO:0000313" key="13">
    <source>
        <dbReference type="EMBL" id="KAL3090826.1"/>
    </source>
</evidence>
<feature type="domain" description="SH2" evidence="10">
    <location>
        <begin position="1706"/>
        <end position="1811"/>
    </location>
</feature>
<feature type="domain" description="C2 tensin-type" evidence="12">
    <location>
        <begin position="285"/>
        <end position="421"/>
    </location>
</feature>
<feature type="compositionally biased region" description="Low complexity" evidence="9">
    <location>
        <begin position="429"/>
        <end position="449"/>
    </location>
</feature>
<dbReference type="SMART" id="SM01326">
    <property type="entry name" value="PTEN_C2"/>
    <property type="match status" value="1"/>
</dbReference>
<feature type="compositionally biased region" description="Basic and acidic residues" evidence="9">
    <location>
        <begin position="1"/>
        <end position="27"/>
    </location>
</feature>
<reference evidence="13 14" key="1">
    <citation type="submission" date="2024-10" db="EMBL/GenBank/DDBJ databases">
        <authorList>
            <person name="Kim D."/>
        </authorList>
    </citation>
    <scope>NUCLEOTIDE SEQUENCE [LARGE SCALE GENOMIC DNA]</scope>
    <source>
        <strain evidence="13">Taebaek</strain>
    </source>
</reference>
<proteinExistence type="inferred from homology"/>
<dbReference type="EMBL" id="JBICCN010000138">
    <property type="protein sequence ID" value="KAL3090826.1"/>
    <property type="molecule type" value="Genomic_DNA"/>
</dbReference>
<comment type="caution">
    <text evidence="13">The sequence shown here is derived from an EMBL/GenBank/DDBJ whole genome shotgun (WGS) entry which is preliminary data.</text>
</comment>
<keyword evidence="3" id="KW-0597">Phosphoprotein</keyword>
<dbReference type="Gene3D" id="2.30.29.30">
    <property type="entry name" value="Pleckstrin-homology domain (PH domain)/Phosphotyrosine-binding domain (PTB)"/>
    <property type="match status" value="1"/>
</dbReference>
<sequence length="1995" mass="222097">MRCFGTKKDEETEDKEQQDGMEDEHNRQQKKRRRRGGGKGVAKSEGEEQNEAGGGGERWTTMTTRTNGGTATKKKFKKRRRSSTKQRQNGEGMETEQKQMLQNRDRKTTRANGAPAGGATLADGGEGIELAKITERFFALLYPSGSDTLYRQNIKSVSDRIKRTFSDRYKIFNLSQKRSDLGRANPQGSVVELGWPDTLAPPLDRLCSICKQIENHLNVAEDTVTVIHCKGGLYRAGIVVAAFMHYSTICESEANVADRFSMKLFTEKFLGFDAQPSHKRYVSYFANLLSGSVKVYPSPIFLSHFALSRIFPGRMVTLKLYERMKPIWSSGKISLTDHSVVSLAENALSLRGDVLLKCCGVPSLNGAEKQLLFQCQFNTCALSLDALDSPKLRFFKDDLDYVHEPHLLSSSASLELSFELVDPRPPAVAPAAAPTLNNRRNNRSSTSVSMANHAKQQQQRKSASPARMASAGPMPTIVPGGDFSRVDSYENFERAEDERSLSLPIANSVPTNNGAVIGKEEDSGKGGGAVSAQPEEEQPKKQQQNLTHSPTPQIRTKAQSQNNNKEQNQQRQHYHQQQQKQRVQAVPATQPQSQAAVTAADGADSGIGSDSPRTHTQPLSQHEIMPEMTSTSVQQADDIKERHSFENGRDTDEVPTSNRKMPPPPVPPKSRRNSSMDLDEMEPNDPMRSAYEDSTIGRDHSVLPPGARPTFGRTFSAQGTDGMPEGSSSDEKGATEGTTRKVCPMVQPELVAMGRYDPNSRCFSYVPVKALKEHYSAPKKPTPALKRRVSVVDDLEMPATPTEAQLALQNLGQHKASNGDVRRRAETPKWEAEIDKVAGRTEPLPERRPRRSSASFTPVGQLQRDYVRSPSAQVRSPQEEWRLRQHLPQQRRTEPLEAALNECYERRFNADRGKRDAQFISRTDQLQRDIGTRAREAHTVPRAQTPRDPISTQHAHAERPTVLEQAKRATPVHFSSQLGHQSPAPLPPPLGLRLSSSVPAPSKLSPRSNGRREMDTLCDPNFYLSYSTQNAKEPTKQPPPQGEDLLSKSIPNERIFNRMAQNELMRDDVRDLLAEHRQLSGAAPRRSQTPQHLGRNQPRLGAAPPIQYDEFRTRNCRSVTSTPLIGSRKLFLHGTEDTFGADSDNERGADDWLNAKLMALRGKRYIPPESEEQRKKTERLLLEELKHKSTSVHEAPRGGDPLEEFRREEQRLKETQSPLLMDNPLRMANKNLQKERARQFLINQPLQTIEPFRTFPSPQRDQTATRSPLPFNSMPLSITTAKQRQPFYQQTQQSNRNVESPVSLIPQVRRGATPTGQIVRGKPPTPPPSLSRDDRARSKSPYALKLLRGVSNSAPPAMAKKGQQQNHVEAAEERRESNPMVNPQLYALRQSLYAKERERIGGGGRTTDGVAFAEPDEERARQNGAGRAEESLFISSGHSPYSFSVSSPTTFTHNHHIPTSPSSAPSFAFEQRTHPPVKPILKRSGTNGGKQNETAQRAEENWQRQKQQMNANYEENGEKTQNERQRKDKRDGGQMGYGQMGDRRESGERAADAWGNAGGRPGQVKTLDEESRPAAFSRATTNQTADIGERSDTPQFPVTERTETPLPYHPLLYRRDNTTEEMITQRQQWAPNVQKIDEPTTTSSNRNNSNTTMNRIGAITPHGMDGTSAAAAGGSNRRASLSQSAFDSSDVIHHHPVFVKDTSRYWYKPTISREEAIAMLKDKPPGTFIVRDSNSFPGAFGLALKVAQPPAGVPSSADGNELVRHFLIEPSPKGVRLKGCSNEPVFGTLAALVYQHSITPLALPCRLILPEFDPAATPEHLNSNQALLERGAACNVTYLCSVDTESLTGPEALRRSTAHCFELLQRRELRAVSVHFKVSSQGITLTDNTRSMFFRRHYPANKVTFAGIDPESRVFDNNNVSQLPPTYVRQAPIFGFVARKCVVSDHSGSVDNACHLFAELDPDQPASAVVRFITNVMMPIGRAQLHQIHQNVNSQ</sequence>
<dbReference type="InterPro" id="IPR029021">
    <property type="entry name" value="Prot-tyrosine_phosphatase-like"/>
</dbReference>
<dbReference type="SMART" id="SM00462">
    <property type="entry name" value="PTB"/>
    <property type="match status" value="1"/>
</dbReference>
<dbReference type="PROSITE" id="PS51181">
    <property type="entry name" value="PPASE_TENSIN"/>
    <property type="match status" value="1"/>
</dbReference>
<dbReference type="SMART" id="SM00252">
    <property type="entry name" value="SH2"/>
    <property type="match status" value="1"/>
</dbReference>
<dbReference type="InterPro" id="IPR000980">
    <property type="entry name" value="SH2"/>
</dbReference>
<feature type="compositionally biased region" description="Low complexity" evidence="9">
    <location>
        <begin position="1640"/>
        <end position="1655"/>
    </location>
</feature>
<feature type="compositionally biased region" description="Basic and acidic residues" evidence="9">
    <location>
        <begin position="637"/>
        <end position="652"/>
    </location>
</feature>
<keyword evidence="14" id="KW-1185">Reference proteome</keyword>
<dbReference type="Gene3D" id="3.30.505.10">
    <property type="entry name" value="SH2 domain"/>
    <property type="match status" value="1"/>
</dbReference>
<dbReference type="CDD" id="cd09927">
    <property type="entry name" value="SH2_Tensin_like"/>
    <property type="match status" value="1"/>
</dbReference>
<feature type="region of interest" description="Disordered" evidence="9">
    <location>
        <begin position="1"/>
        <end position="123"/>
    </location>
</feature>
<dbReference type="GO" id="GO:0070161">
    <property type="term" value="C:anchoring junction"/>
    <property type="evidence" value="ECO:0007669"/>
    <property type="project" value="UniProtKB-SubCell"/>
</dbReference>
<feature type="region of interest" description="Disordered" evidence="9">
    <location>
        <begin position="1352"/>
        <end position="1378"/>
    </location>
</feature>
<dbReference type="InterPro" id="IPR036860">
    <property type="entry name" value="SH2_dom_sf"/>
</dbReference>
<dbReference type="Proteomes" id="UP001620645">
    <property type="component" value="Unassembled WGS sequence"/>
</dbReference>
<keyword evidence="5" id="KW-0904">Protein phosphatase</keyword>
<feature type="compositionally biased region" description="Basic residues" evidence="9">
    <location>
        <begin position="72"/>
        <end position="84"/>
    </location>
</feature>
<dbReference type="PANTHER" id="PTHR45734:SF10">
    <property type="entry name" value="BLISTERY, ISOFORM A"/>
    <property type="match status" value="1"/>
</dbReference>
<evidence type="ECO:0000256" key="8">
    <source>
        <dbReference type="PROSITE-ProRule" id="PRU00191"/>
    </source>
</evidence>
<evidence type="ECO:0000256" key="3">
    <source>
        <dbReference type="ARBA" id="ARBA00022553"/>
    </source>
</evidence>
<feature type="compositionally biased region" description="Basic residues" evidence="9">
    <location>
        <begin position="28"/>
        <end position="37"/>
    </location>
</feature>
<dbReference type="SUPFAM" id="SSF49562">
    <property type="entry name" value="C2 domain (Calcium/lipid-binding domain, CaLB)"/>
    <property type="match status" value="1"/>
</dbReference>
<feature type="compositionally biased region" description="Basic and acidic residues" evidence="9">
    <location>
        <begin position="836"/>
        <end position="847"/>
    </location>
</feature>
<feature type="region of interest" description="Disordered" evidence="9">
    <location>
        <begin position="1400"/>
        <end position="1429"/>
    </location>
</feature>
<dbReference type="SUPFAM" id="SSF52799">
    <property type="entry name" value="(Phosphotyrosine protein) phosphatases II"/>
    <property type="match status" value="1"/>
</dbReference>
<dbReference type="PROSITE" id="PS50001">
    <property type="entry name" value="SH2"/>
    <property type="match status" value="1"/>
</dbReference>
<feature type="region of interest" description="Disordered" evidence="9">
    <location>
        <begin position="1477"/>
        <end position="1603"/>
    </location>
</feature>
<evidence type="ECO:0008006" key="15">
    <source>
        <dbReference type="Google" id="ProtNLM"/>
    </source>
</evidence>
<dbReference type="InterPro" id="IPR006020">
    <property type="entry name" value="PTB/PI_dom"/>
</dbReference>
<dbReference type="InterPro" id="IPR035892">
    <property type="entry name" value="C2_domain_sf"/>
</dbReference>
<feature type="region of interest" description="Disordered" evidence="9">
    <location>
        <begin position="429"/>
        <end position="741"/>
    </location>
</feature>
<comment type="similarity">
    <text evidence="2">Belongs to the PTEN phosphatase protein family.</text>
</comment>
<evidence type="ECO:0000313" key="14">
    <source>
        <dbReference type="Proteomes" id="UP001620645"/>
    </source>
</evidence>
<dbReference type="PROSITE" id="PS51182">
    <property type="entry name" value="C2_TENSIN"/>
    <property type="match status" value="1"/>
</dbReference>
<keyword evidence="4" id="KW-0378">Hydrolase</keyword>
<evidence type="ECO:0000256" key="6">
    <source>
        <dbReference type="ARBA" id="ARBA00022949"/>
    </source>
</evidence>
<feature type="region of interest" description="Disordered" evidence="9">
    <location>
        <begin position="1636"/>
        <end position="1676"/>
    </location>
</feature>
<feature type="region of interest" description="Disordered" evidence="9">
    <location>
        <begin position="1309"/>
        <end position="1337"/>
    </location>
</feature>
<keyword evidence="6" id="KW-0965">Cell junction</keyword>
<feature type="region of interest" description="Disordered" evidence="9">
    <location>
        <begin position="970"/>
        <end position="1017"/>
    </location>
</feature>
<organism evidence="13 14">
    <name type="scientific">Heterodera schachtii</name>
    <name type="common">Sugarbeet cyst nematode worm</name>
    <name type="synonym">Tylenchus schachtii</name>
    <dbReference type="NCBI Taxonomy" id="97005"/>
    <lineage>
        <taxon>Eukaryota</taxon>
        <taxon>Metazoa</taxon>
        <taxon>Ecdysozoa</taxon>
        <taxon>Nematoda</taxon>
        <taxon>Chromadorea</taxon>
        <taxon>Rhabditida</taxon>
        <taxon>Tylenchina</taxon>
        <taxon>Tylenchomorpha</taxon>
        <taxon>Tylenchoidea</taxon>
        <taxon>Heteroderidae</taxon>
        <taxon>Heteroderinae</taxon>
        <taxon>Heterodera</taxon>
    </lineage>
</organism>
<evidence type="ECO:0000256" key="2">
    <source>
        <dbReference type="ARBA" id="ARBA00007881"/>
    </source>
</evidence>
<dbReference type="InterPro" id="IPR035012">
    <property type="entry name" value="Tensin-like_SH2"/>
</dbReference>